<dbReference type="InterPro" id="IPR001130">
    <property type="entry name" value="TatD-like"/>
</dbReference>
<feature type="binding site" evidence="4">
    <location>
        <position position="94"/>
    </location>
    <ligand>
        <name>a divalent metal cation</name>
        <dbReference type="ChEBI" id="CHEBI:60240"/>
        <label>1</label>
    </ligand>
</feature>
<dbReference type="FunFam" id="3.20.20.140:FF:000005">
    <property type="entry name" value="TatD family hydrolase"/>
    <property type="match status" value="1"/>
</dbReference>
<dbReference type="PANTHER" id="PTHR46124">
    <property type="entry name" value="D-AMINOACYL-TRNA DEACYLASE"/>
    <property type="match status" value="1"/>
</dbReference>
<dbReference type="InterPro" id="IPR015991">
    <property type="entry name" value="TatD/YcfH-like"/>
</dbReference>
<dbReference type="NCBIfam" id="TIGR00010">
    <property type="entry name" value="YchF/TatD family DNA exonuclease"/>
    <property type="match status" value="1"/>
</dbReference>
<evidence type="ECO:0000313" key="5">
    <source>
        <dbReference type="EMBL" id="SEF92762.1"/>
    </source>
</evidence>
<keyword evidence="3" id="KW-0378">Hydrolase</keyword>
<gene>
    <name evidence="5" type="ORF">SAMN05444390_101900</name>
</gene>
<dbReference type="PROSITE" id="PS01091">
    <property type="entry name" value="TATD_3"/>
    <property type="match status" value="1"/>
</dbReference>
<dbReference type="GO" id="GO:0004536">
    <property type="term" value="F:DNA nuclease activity"/>
    <property type="evidence" value="ECO:0007669"/>
    <property type="project" value="InterPro"/>
</dbReference>
<protein>
    <submittedName>
        <fullName evidence="5">TatD DNase family protein</fullName>
    </submittedName>
</protein>
<feature type="binding site" evidence="4">
    <location>
        <position position="205"/>
    </location>
    <ligand>
        <name>a divalent metal cation</name>
        <dbReference type="ChEBI" id="CHEBI:60240"/>
        <label>1</label>
    </ligand>
</feature>
<dbReference type="AlphaFoldDB" id="A0A1H5VZS0"/>
<feature type="binding site" evidence="4">
    <location>
        <position position="6"/>
    </location>
    <ligand>
        <name>a divalent metal cation</name>
        <dbReference type="ChEBI" id="CHEBI:60240"/>
        <label>1</label>
    </ligand>
</feature>
<proteinExistence type="inferred from homology"/>
<dbReference type="EMBL" id="FNVQ01000001">
    <property type="protein sequence ID" value="SEF92762.1"/>
    <property type="molecule type" value="Genomic_DNA"/>
</dbReference>
<evidence type="ECO:0000256" key="4">
    <source>
        <dbReference type="PIRSR" id="PIRSR005902-1"/>
    </source>
</evidence>
<keyword evidence="2 4" id="KW-0479">Metal-binding</keyword>
<comment type="similarity">
    <text evidence="1">Belongs to the metallo-dependent hydrolases superfamily. TatD-type hydrolase family.</text>
</comment>
<feature type="binding site" evidence="4">
    <location>
        <position position="130"/>
    </location>
    <ligand>
        <name>a divalent metal cation</name>
        <dbReference type="ChEBI" id="CHEBI:60240"/>
        <label>2</label>
    </ligand>
</feature>
<dbReference type="InterPro" id="IPR018228">
    <property type="entry name" value="DNase_TatD-rel_CS"/>
</dbReference>
<evidence type="ECO:0000256" key="2">
    <source>
        <dbReference type="ARBA" id="ARBA00022723"/>
    </source>
</evidence>
<reference evidence="5 6" key="1">
    <citation type="submission" date="2016-10" db="EMBL/GenBank/DDBJ databases">
        <authorList>
            <person name="de Groot N.N."/>
        </authorList>
    </citation>
    <scope>NUCLEOTIDE SEQUENCE [LARGE SCALE GENOMIC DNA]</scope>
    <source>
        <strain evidence="5 6">DSM 22012</strain>
    </source>
</reference>
<keyword evidence="6" id="KW-1185">Reference proteome</keyword>
<dbReference type="PIRSF" id="PIRSF005902">
    <property type="entry name" value="DNase_TatD"/>
    <property type="match status" value="1"/>
</dbReference>
<dbReference type="InterPro" id="IPR032466">
    <property type="entry name" value="Metal_Hydrolase"/>
</dbReference>
<name>A0A1H5VZS0_9GAMM</name>
<dbReference type="OrthoDB" id="9810005at2"/>
<dbReference type="SUPFAM" id="SSF51556">
    <property type="entry name" value="Metallo-dependent hydrolases"/>
    <property type="match status" value="1"/>
</dbReference>
<dbReference type="PANTHER" id="PTHR46124:SF2">
    <property type="entry name" value="D-AMINOACYL-TRNA DEACYLASE"/>
    <property type="match status" value="1"/>
</dbReference>
<organism evidence="5 6">
    <name type="scientific">Marinobacterium lutimaris</name>
    <dbReference type="NCBI Taxonomy" id="568106"/>
    <lineage>
        <taxon>Bacteria</taxon>
        <taxon>Pseudomonadati</taxon>
        <taxon>Pseudomonadota</taxon>
        <taxon>Gammaproteobacteria</taxon>
        <taxon>Oceanospirillales</taxon>
        <taxon>Oceanospirillaceae</taxon>
        <taxon>Marinobacterium</taxon>
    </lineage>
</organism>
<dbReference type="PROSITE" id="PS01137">
    <property type="entry name" value="TATD_1"/>
    <property type="match status" value="1"/>
</dbReference>
<sequence>MFIDSHCHLDRLDLGRHDGSLANLINAAGEAGVEEMLCVAIDLNQFDEMYAKVEPFSNVYASAGVHPCHVNECPWDEQRLRKAAANKRIVALGETGLDYYYSSELAEEQKESFAGHLRLGSELGLPVIVHTRDARQDTLDIIREHGDPKTAGVLHCFTESLEMAQAALEMNYFISFSGIITFKTAEELREVVKAVPMEKILIETDSPYLAPVPYRGKQNEPTYVPKVAECIADLKGLRVEEVAEITKNNFYTLFSKARQG</sequence>
<accession>A0A1H5VZS0</accession>
<dbReference type="Proteomes" id="UP000236745">
    <property type="component" value="Unassembled WGS sequence"/>
</dbReference>
<dbReference type="CDD" id="cd01310">
    <property type="entry name" value="TatD_DNAse"/>
    <property type="match status" value="1"/>
</dbReference>
<dbReference type="Gene3D" id="3.20.20.140">
    <property type="entry name" value="Metal-dependent hydrolases"/>
    <property type="match status" value="1"/>
</dbReference>
<dbReference type="GO" id="GO:0016788">
    <property type="term" value="F:hydrolase activity, acting on ester bonds"/>
    <property type="evidence" value="ECO:0007669"/>
    <property type="project" value="InterPro"/>
</dbReference>
<evidence type="ECO:0000256" key="1">
    <source>
        <dbReference type="ARBA" id="ARBA00009275"/>
    </source>
</evidence>
<feature type="binding site" evidence="4">
    <location>
        <position position="155"/>
    </location>
    <ligand>
        <name>a divalent metal cation</name>
        <dbReference type="ChEBI" id="CHEBI:60240"/>
        <label>2</label>
    </ligand>
</feature>
<evidence type="ECO:0000256" key="3">
    <source>
        <dbReference type="ARBA" id="ARBA00022801"/>
    </source>
</evidence>
<dbReference type="GO" id="GO:0005829">
    <property type="term" value="C:cytosol"/>
    <property type="evidence" value="ECO:0007669"/>
    <property type="project" value="TreeGrafter"/>
</dbReference>
<dbReference type="RefSeq" id="WP_104001849.1">
    <property type="nucleotide sequence ID" value="NZ_FNVQ01000001.1"/>
</dbReference>
<feature type="binding site" evidence="4">
    <location>
        <position position="8"/>
    </location>
    <ligand>
        <name>a divalent metal cation</name>
        <dbReference type="ChEBI" id="CHEBI:60240"/>
        <label>1</label>
    </ligand>
</feature>
<dbReference type="Pfam" id="PF01026">
    <property type="entry name" value="TatD_DNase"/>
    <property type="match status" value="1"/>
</dbReference>
<dbReference type="GO" id="GO:0046872">
    <property type="term" value="F:metal ion binding"/>
    <property type="evidence" value="ECO:0007669"/>
    <property type="project" value="UniProtKB-KW"/>
</dbReference>
<evidence type="ECO:0000313" key="6">
    <source>
        <dbReference type="Proteomes" id="UP000236745"/>
    </source>
</evidence>